<protein>
    <submittedName>
        <fullName evidence="1">Uncharacterized protein</fullName>
    </submittedName>
</protein>
<gene>
    <name evidence="1" type="ORF">O9H85_29775</name>
</gene>
<organism evidence="1 2">
    <name type="scientific">Paenibacillus gyeongsangnamensis</name>
    <dbReference type="NCBI Taxonomy" id="3388067"/>
    <lineage>
        <taxon>Bacteria</taxon>
        <taxon>Bacillati</taxon>
        <taxon>Bacillota</taxon>
        <taxon>Bacilli</taxon>
        <taxon>Bacillales</taxon>
        <taxon>Paenibacillaceae</taxon>
        <taxon>Paenibacillus</taxon>
    </lineage>
</organism>
<dbReference type="Proteomes" id="UP001527882">
    <property type="component" value="Unassembled WGS sequence"/>
</dbReference>
<evidence type="ECO:0000313" key="1">
    <source>
        <dbReference type="EMBL" id="MCZ8516504.1"/>
    </source>
</evidence>
<dbReference type="EMBL" id="JAQAGZ010000024">
    <property type="protein sequence ID" value="MCZ8516504.1"/>
    <property type="molecule type" value="Genomic_DNA"/>
</dbReference>
<reference evidence="1 2" key="1">
    <citation type="submission" date="2022-12" db="EMBL/GenBank/DDBJ databases">
        <title>Draft genome sequence of Paenibacillus sp. dW9.</title>
        <authorList>
            <person name="Choi E.-W."/>
            <person name="Kim D.-U."/>
        </authorList>
    </citation>
    <scope>NUCLEOTIDE SEQUENCE [LARGE SCALE GENOMIC DNA]</scope>
    <source>
        <strain evidence="2">dW9</strain>
    </source>
</reference>
<evidence type="ECO:0000313" key="2">
    <source>
        <dbReference type="Proteomes" id="UP001527882"/>
    </source>
</evidence>
<keyword evidence="2" id="KW-1185">Reference proteome</keyword>
<name>A0ABT4QI23_9BACL</name>
<sequence length="148" mass="17125">MTNAMELRQLQWQQLLTSLECRLTIVRVDGRAVQSNYTTIKITYLDAGEIRFDSELDFPQDHRITIGLELFTAHHSIRLLGSRIEKKGVRAPYAYRVKYDMPAASRSFFFGMINQMAVHAQTFTAKAVESYNALQPYPQLYPQIDFQT</sequence>
<accession>A0ABT4QI23</accession>
<proteinExistence type="predicted"/>
<dbReference type="RefSeq" id="WP_269885041.1">
    <property type="nucleotide sequence ID" value="NZ_JAQAGZ010000024.1"/>
</dbReference>
<comment type="caution">
    <text evidence="1">The sequence shown here is derived from an EMBL/GenBank/DDBJ whole genome shotgun (WGS) entry which is preliminary data.</text>
</comment>